<dbReference type="GO" id="GO:0006352">
    <property type="term" value="P:DNA-templated transcription initiation"/>
    <property type="evidence" value="ECO:0007669"/>
    <property type="project" value="InterPro"/>
</dbReference>
<gene>
    <name evidence="6" type="ORF">HIR71_01260</name>
</gene>
<dbReference type="SUPFAM" id="SSF88946">
    <property type="entry name" value="Sigma2 domain of RNA polymerase sigma factors"/>
    <property type="match status" value="1"/>
</dbReference>
<dbReference type="Proteomes" id="UP000562124">
    <property type="component" value="Unassembled WGS sequence"/>
</dbReference>
<dbReference type="RefSeq" id="WP_169322772.1">
    <property type="nucleotide sequence ID" value="NZ_JABCJJ010000001.1"/>
</dbReference>
<accession>A0A7Y0LVD8</accession>
<evidence type="ECO:0000256" key="2">
    <source>
        <dbReference type="ARBA" id="ARBA00023015"/>
    </source>
</evidence>
<evidence type="ECO:0000256" key="3">
    <source>
        <dbReference type="ARBA" id="ARBA00023082"/>
    </source>
</evidence>
<dbReference type="EMBL" id="JABCJJ010000001">
    <property type="protein sequence ID" value="NMR18863.1"/>
    <property type="molecule type" value="Genomic_DNA"/>
</dbReference>
<protein>
    <submittedName>
        <fullName evidence="6">Sigma-70 family RNA polymerase sigma factor</fullName>
    </submittedName>
</protein>
<dbReference type="PANTHER" id="PTHR43133:SF8">
    <property type="entry name" value="RNA POLYMERASE SIGMA FACTOR HI_1459-RELATED"/>
    <property type="match status" value="1"/>
</dbReference>
<keyword evidence="5" id="KW-0804">Transcription</keyword>
<dbReference type="PANTHER" id="PTHR43133">
    <property type="entry name" value="RNA POLYMERASE ECF-TYPE SIGMA FACTO"/>
    <property type="match status" value="1"/>
</dbReference>
<dbReference type="InterPro" id="IPR013324">
    <property type="entry name" value="RNA_pol_sigma_r3/r4-like"/>
</dbReference>
<dbReference type="SUPFAM" id="SSF88659">
    <property type="entry name" value="Sigma3 and sigma4 domains of RNA polymerase sigma factors"/>
    <property type="match status" value="1"/>
</dbReference>
<dbReference type="InterPro" id="IPR014284">
    <property type="entry name" value="RNA_pol_sigma-70_dom"/>
</dbReference>
<proteinExistence type="inferred from homology"/>
<comment type="similarity">
    <text evidence="1">Belongs to the sigma-70 factor family. ECF subfamily.</text>
</comment>
<dbReference type="GO" id="GO:0016987">
    <property type="term" value="F:sigma factor activity"/>
    <property type="evidence" value="ECO:0007669"/>
    <property type="project" value="UniProtKB-KW"/>
</dbReference>
<dbReference type="InterPro" id="IPR013325">
    <property type="entry name" value="RNA_pol_sigma_r2"/>
</dbReference>
<keyword evidence="7" id="KW-1185">Reference proteome</keyword>
<dbReference type="Gene3D" id="1.10.10.10">
    <property type="entry name" value="Winged helix-like DNA-binding domain superfamily/Winged helix DNA-binding domain"/>
    <property type="match status" value="1"/>
</dbReference>
<name>A0A7Y0LVD8_CELFI</name>
<keyword evidence="4" id="KW-0238">DNA-binding</keyword>
<evidence type="ECO:0000256" key="1">
    <source>
        <dbReference type="ARBA" id="ARBA00010641"/>
    </source>
</evidence>
<evidence type="ECO:0000313" key="7">
    <source>
        <dbReference type="Proteomes" id="UP000562124"/>
    </source>
</evidence>
<dbReference type="AlphaFoldDB" id="A0A7Y0LVD8"/>
<dbReference type="GO" id="GO:0003677">
    <property type="term" value="F:DNA binding"/>
    <property type="evidence" value="ECO:0007669"/>
    <property type="project" value="UniProtKB-KW"/>
</dbReference>
<dbReference type="InterPro" id="IPR039425">
    <property type="entry name" value="RNA_pol_sigma-70-like"/>
</dbReference>
<keyword evidence="3" id="KW-0731">Sigma factor</keyword>
<reference evidence="6 7" key="1">
    <citation type="submission" date="2020-04" db="EMBL/GenBank/DDBJ databases">
        <title>Sequencing and Assembly of C. fimi.</title>
        <authorList>
            <person name="Ramsey A.R."/>
        </authorList>
    </citation>
    <scope>NUCLEOTIDE SEQUENCE [LARGE SCALE GENOMIC DNA]</scope>
    <source>
        <strain evidence="6 7">SB</strain>
    </source>
</reference>
<evidence type="ECO:0000256" key="5">
    <source>
        <dbReference type="ARBA" id="ARBA00023163"/>
    </source>
</evidence>
<organism evidence="6 7">
    <name type="scientific">Cellulomonas fimi</name>
    <dbReference type="NCBI Taxonomy" id="1708"/>
    <lineage>
        <taxon>Bacteria</taxon>
        <taxon>Bacillati</taxon>
        <taxon>Actinomycetota</taxon>
        <taxon>Actinomycetes</taxon>
        <taxon>Micrococcales</taxon>
        <taxon>Cellulomonadaceae</taxon>
        <taxon>Cellulomonas</taxon>
    </lineage>
</organism>
<dbReference type="Gene3D" id="1.10.1740.10">
    <property type="match status" value="1"/>
</dbReference>
<evidence type="ECO:0000256" key="4">
    <source>
        <dbReference type="ARBA" id="ARBA00023125"/>
    </source>
</evidence>
<keyword evidence="2" id="KW-0805">Transcription regulation</keyword>
<comment type="caution">
    <text evidence="6">The sequence shown here is derived from an EMBL/GenBank/DDBJ whole genome shotgun (WGS) entry which is preliminary data.</text>
</comment>
<dbReference type="InterPro" id="IPR036388">
    <property type="entry name" value="WH-like_DNA-bd_sf"/>
</dbReference>
<dbReference type="NCBIfam" id="TIGR02937">
    <property type="entry name" value="sigma70-ECF"/>
    <property type="match status" value="1"/>
</dbReference>
<sequence length="209" mass="22906">MSDDQAGPVASETAHRDRSLADQAADAVVALRDGDREPLAALVAELTPLLWHTVRAQGVAAHEAQDVVQGVWIALLREAGSIRDPMATLQWMLVTARRSAWRAVQRRRSDLTHTSSDERAMELVVTPTEDAPDATVLREERDRVLWDHVQTLPERCRALLRLVAMVDRPDYAVVSQSLGMPVGSIGPTRGRCLAKLRAALAADPAWGAR</sequence>
<evidence type="ECO:0000313" key="6">
    <source>
        <dbReference type="EMBL" id="NMR18863.1"/>
    </source>
</evidence>